<evidence type="ECO:0000256" key="4">
    <source>
        <dbReference type="ARBA" id="ARBA00022490"/>
    </source>
</evidence>
<dbReference type="CDD" id="cd01681">
    <property type="entry name" value="aeEF2_snRNP_like_IV"/>
    <property type="match status" value="1"/>
</dbReference>
<name>A0A7C4NLB5_9CREN</name>
<dbReference type="GO" id="GO:0005525">
    <property type="term" value="F:GTP binding"/>
    <property type="evidence" value="ECO:0007669"/>
    <property type="project" value="UniProtKB-UniRule"/>
</dbReference>
<evidence type="ECO:0000256" key="3">
    <source>
        <dbReference type="ARBA" id="ARBA00017891"/>
    </source>
</evidence>
<dbReference type="InterPro" id="IPR009000">
    <property type="entry name" value="Transl_B-barrel_sf"/>
</dbReference>
<dbReference type="NCBIfam" id="TIGR00231">
    <property type="entry name" value="small_GTP"/>
    <property type="match status" value="1"/>
</dbReference>
<dbReference type="HAMAP" id="MF_00054_A">
    <property type="entry name" value="EF_G_EF_2_A"/>
    <property type="match status" value="1"/>
</dbReference>
<dbReference type="InterPro" id="IPR005225">
    <property type="entry name" value="Small_GTP-bd"/>
</dbReference>
<dbReference type="FunFam" id="3.30.230.10:FF:000009">
    <property type="entry name" value="116 kDa U5 small nuclear ribonucleoprotein component"/>
    <property type="match status" value="1"/>
</dbReference>
<feature type="binding site" evidence="10">
    <location>
        <begin position="147"/>
        <end position="150"/>
    </location>
    <ligand>
        <name>GTP</name>
        <dbReference type="ChEBI" id="CHEBI:37565"/>
    </ligand>
</feature>
<dbReference type="SMART" id="SM00889">
    <property type="entry name" value="EFG_IV"/>
    <property type="match status" value="1"/>
</dbReference>
<dbReference type="Gene3D" id="3.30.230.10">
    <property type="match status" value="1"/>
</dbReference>
<reference evidence="13" key="1">
    <citation type="journal article" date="2020" name="mSystems">
        <title>Genome- and Community-Level Interaction Insights into Carbon Utilization and Element Cycling Functions of Hydrothermarchaeota in Hydrothermal Sediment.</title>
        <authorList>
            <person name="Zhou Z."/>
            <person name="Liu Y."/>
            <person name="Xu W."/>
            <person name="Pan J."/>
            <person name="Luo Z.H."/>
            <person name="Li M."/>
        </authorList>
    </citation>
    <scope>NUCLEOTIDE SEQUENCE [LARGE SCALE GENOMIC DNA]</scope>
    <source>
        <strain evidence="13">SpSt-637</strain>
        <strain evidence="12">SpSt-667</strain>
    </source>
</reference>
<protein>
    <recommendedName>
        <fullName evidence="3 10">Elongation factor 2</fullName>
        <shortName evidence="10">EF-2</shortName>
    </recommendedName>
</protein>
<dbReference type="AlphaFoldDB" id="A0A7C4NLB5"/>
<dbReference type="InterPro" id="IPR020568">
    <property type="entry name" value="Ribosomal_Su5_D2-typ_SF"/>
</dbReference>
<feature type="modified residue" description="Diphthamide" evidence="10">
    <location>
        <position position="603"/>
    </location>
</feature>
<comment type="function">
    <text evidence="9 10">Catalyzes the GTP-dependent ribosomal translocation step during translation elongation. During this step, the ribosome changes from the pre-translocational (PRE) to the post-translocational (POST) state as the newly formed A-site-bound peptidyl-tRNA and P-site-bound deacylated tRNA move to the P and E sites, respectively. Catalyzes the coordinated movement of the two tRNA molecules, the mRNA and conformational changes in the ribosome.</text>
</comment>
<evidence type="ECO:0000256" key="8">
    <source>
        <dbReference type="ARBA" id="ARBA00023134"/>
    </source>
</evidence>
<evidence type="ECO:0000256" key="1">
    <source>
        <dbReference type="ARBA" id="ARBA00004496"/>
    </source>
</evidence>
<feature type="binding site" evidence="10">
    <location>
        <begin position="93"/>
        <end position="97"/>
    </location>
    <ligand>
        <name>GTP</name>
        <dbReference type="ChEBI" id="CHEBI:37565"/>
    </ligand>
</feature>
<keyword evidence="6 10" id="KW-0251">Elongation factor</keyword>
<dbReference type="Pfam" id="PF00009">
    <property type="entry name" value="GTP_EFTU"/>
    <property type="match status" value="1"/>
</dbReference>
<keyword evidence="8 10" id="KW-0342">GTP-binding</keyword>
<dbReference type="EMBL" id="DTCK01000043">
    <property type="protein sequence ID" value="HGQ36654.1"/>
    <property type="molecule type" value="Genomic_DNA"/>
</dbReference>
<evidence type="ECO:0000256" key="5">
    <source>
        <dbReference type="ARBA" id="ARBA00022741"/>
    </source>
</evidence>
<dbReference type="PANTHER" id="PTHR42908">
    <property type="entry name" value="TRANSLATION ELONGATION FACTOR-RELATED"/>
    <property type="match status" value="1"/>
</dbReference>
<evidence type="ECO:0000313" key="13">
    <source>
        <dbReference type="EMBL" id="HGQ64845.1"/>
    </source>
</evidence>
<organism evidence="13">
    <name type="scientific">Ignisphaera aggregans</name>
    <dbReference type="NCBI Taxonomy" id="334771"/>
    <lineage>
        <taxon>Archaea</taxon>
        <taxon>Thermoproteota</taxon>
        <taxon>Thermoprotei</taxon>
        <taxon>Desulfurococcales</taxon>
        <taxon>Desulfurococcaceae</taxon>
        <taxon>Ignisphaera</taxon>
    </lineage>
</organism>
<dbReference type="CDD" id="cd16268">
    <property type="entry name" value="EF2_II"/>
    <property type="match status" value="1"/>
</dbReference>
<dbReference type="InterPro" id="IPR005517">
    <property type="entry name" value="Transl_elong_EFG/EF2_IV"/>
</dbReference>
<accession>A0A7C4NLB5</accession>
<feature type="binding site" evidence="10">
    <location>
        <begin position="27"/>
        <end position="34"/>
    </location>
    <ligand>
        <name>GTP</name>
        <dbReference type="ChEBI" id="CHEBI:37565"/>
    </ligand>
</feature>
<keyword evidence="7 10" id="KW-0648">Protein biosynthesis</keyword>
<dbReference type="FunFam" id="3.30.70.870:FF:000002">
    <property type="entry name" value="Translation elongation factor 2"/>
    <property type="match status" value="1"/>
</dbReference>
<dbReference type="InterPro" id="IPR053905">
    <property type="entry name" value="EF-G-like_DII"/>
</dbReference>
<dbReference type="SMART" id="SM00838">
    <property type="entry name" value="EFG_C"/>
    <property type="match status" value="1"/>
</dbReference>
<dbReference type="PRINTS" id="PR00315">
    <property type="entry name" value="ELONGATNFCT"/>
</dbReference>
<dbReference type="PANTHER" id="PTHR42908:SF3">
    <property type="entry name" value="ELONGATION FACTOR-LIKE GTPASE 1"/>
    <property type="match status" value="1"/>
</dbReference>
<dbReference type="InterPro" id="IPR035647">
    <property type="entry name" value="EFG_III/V"/>
</dbReference>
<evidence type="ECO:0000313" key="12">
    <source>
        <dbReference type="EMBL" id="HGQ36654.1"/>
    </source>
</evidence>
<dbReference type="SUPFAM" id="SSF50447">
    <property type="entry name" value="Translation proteins"/>
    <property type="match status" value="1"/>
</dbReference>
<dbReference type="CDD" id="cd01514">
    <property type="entry name" value="Elongation_Factor_C"/>
    <property type="match status" value="1"/>
</dbReference>
<evidence type="ECO:0000256" key="7">
    <source>
        <dbReference type="ARBA" id="ARBA00022917"/>
    </source>
</evidence>
<dbReference type="Pfam" id="PF03764">
    <property type="entry name" value="EFG_IV"/>
    <property type="match status" value="1"/>
</dbReference>
<dbReference type="Gene3D" id="3.30.70.870">
    <property type="entry name" value="Elongation Factor G (Translational Gtpase), domain 3"/>
    <property type="match status" value="1"/>
</dbReference>
<feature type="domain" description="Tr-type G" evidence="11">
    <location>
        <begin position="18"/>
        <end position="262"/>
    </location>
</feature>
<dbReference type="Gene3D" id="3.30.70.240">
    <property type="match status" value="1"/>
</dbReference>
<dbReference type="InterPro" id="IPR004543">
    <property type="entry name" value="Transl_elong_EFG/EF2_arc"/>
</dbReference>
<dbReference type="SUPFAM" id="SSF52540">
    <property type="entry name" value="P-loop containing nucleoside triphosphate hydrolases"/>
    <property type="match status" value="1"/>
</dbReference>
<sequence>MRYVKTVEQVLKIMSSIDQIRNVGIIAHVDHGKTTTTDSLLAAAGIISPRLAGQVLAMDFLDVEQKRQMTVKAANISLYHEYEGKPYVINLVDTPGHVDFTGKVTRSLRMIDGAVVVVDAVEGVMTQTETVLRQALEERVRPLLFINKIDRLIKELRMGSDEIKQRFIEIIKEVNSLIETYAEPEFKKRWILDPAQGMVAFGCAKDAIGLTVPMSKKKGVRIDDLIEIYRSGDKDSLEDLKKKIPLHEALLDMVVKFVPNPREAQRYRIPKIWKGDVNSDIGKALMEADPRAPLIFFVCDMRWDPHAGFVATGRIFSGSVSSGQEIYLINARTPQKVLQVGLYMGPYREVVDLIPAGNVAAVLGPDLARAGETLVDPRIKDVVTPFEKLRYVSEPVVTMAVIPKKTTDLTKLIDVLKKMSIEDPNLIVKINEETGEYLVSGMGHLHLEIVLTLLKERFGLEVETTSPTVVYRETIRSQSPIIEGKSPNKHNRIYISVEPLNEETIRLIQQGIIIEDMDTYKRARILRDEAGWDYDEAKRIWAIDENIDVFVDMTSGIQYLKEVKDTIIQGFRLAVREGPLAAEPVRGVKVILRDAVIHEDPAHRGPAQIFPAVRNPIFAGILMSRPTLLEPIQKLEIKVPMDYLGPISAVITKKRGKILNVVHAAGNIVKILCEVPVAESIDLANELRGASAGRAFWGTEFAGWMSVPESILLDVVKRIRQRKGLKIEPPKPEDFLSL</sequence>
<comment type="caution">
    <text evidence="13">The sequence shown here is derived from an EMBL/GenBank/DDBJ whole genome shotgun (WGS) entry which is preliminary data.</text>
</comment>
<comment type="similarity">
    <text evidence="2 10">Belongs to the TRAFAC class translation factor GTPase superfamily. Classic translation factor GTPase family. EF-G/EF-2 subfamily.</text>
</comment>
<dbReference type="NCBIfam" id="TIGR00490">
    <property type="entry name" value="aEF-2"/>
    <property type="match status" value="1"/>
</dbReference>
<evidence type="ECO:0000256" key="2">
    <source>
        <dbReference type="ARBA" id="ARBA00005870"/>
    </source>
</evidence>
<dbReference type="GO" id="GO:1990904">
    <property type="term" value="C:ribonucleoprotein complex"/>
    <property type="evidence" value="ECO:0007669"/>
    <property type="project" value="TreeGrafter"/>
</dbReference>
<dbReference type="InterPro" id="IPR027417">
    <property type="entry name" value="P-loop_NTPase"/>
</dbReference>
<keyword evidence="5 10" id="KW-0547">Nucleotide-binding</keyword>
<dbReference type="GO" id="GO:0005829">
    <property type="term" value="C:cytosol"/>
    <property type="evidence" value="ECO:0007669"/>
    <property type="project" value="TreeGrafter"/>
</dbReference>
<dbReference type="EMBL" id="DTBD01000056">
    <property type="protein sequence ID" value="HGQ64845.1"/>
    <property type="molecule type" value="Genomic_DNA"/>
</dbReference>
<dbReference type="InterPro" id="IPR000795">
    <property type="entry name" value="T_Tr_GTP-bd_dom"/>
</dbReference>
<dbReference type="InterPro" id="IPR041095">
    <property type="entry name" value="EFG_II"/>
</dbReference>
<gene>
    <name evidence="10" type="primary">fusA</name>
    <name evidence="13" type="ORF">ENU08_06335</name>
    <name evidence="12" type="ORF">ENU41_08295</name>
</gene>
<keyword evidence="4 10" id="KW-0963">Cytoplasm</keyword>
<dbReference type="Pfam" id="PF22042">
    <property type="entry name" value="EF-G_D2"/>
    <property type="match status" value="1"/>
</dbReference>
<evidence type="ECO:0000256" key="6">
    <source>
        <dbReference type="ARBA" id="ARBA00022768"/>
    </source>
</evidence>
<dbReference type="InterPro" id="IPR014721">
    <property type="entry name" value="Ribsml_uS5_D2-typ_fold_subgr"/>
</dbReference>
<dbReference type="PROSITE" id="PS51722">
    <property type="entry name" value="G_TR_2"/>
    <property type="match status" value="1"/>
</dbReference>
<proteinExistence type="inferred from homology"/>
<dbReference type="GO" id="GO:0003746">
    <property type="term" value="F:translation elongation factor activity"/>
    <property type="evidence" value="ECO:0007669"/>
    <property type="project" value="UniProtKB-UniRule"/>
</dbReference>
<dbReference type="InterPro" id="IPR000640">
    <property type="entry name" value="EFG_V-like"/>
</dbReference>
<dbReference type="Pfam" id="PF14492">
    <property type="entry name" value="EFG_III"/>
    <property type="match status" value="1"/>
</dbReference>
<evidence type="ECO:0000256" key="9">
    <source>
        <dbReference type="ARBA" id="ARBA00024731"/>
    </source>
</evidence>
<dbReference type="Gene3D" id="2.40.30.10">
    <property type="entry name" value="Translation factors"/>
    <property type="match status" value="1"/>
</dbReference>
<dbReference type="Pfam" id="PF00679">
    <property type="entry name" value="EFG_C"/>
    <property type="match status" value="1"/>
</dbReference>
<dbReference type="SUPFAM" id="SSF54980">
    <property type="entry name" value="EF-G C-terminal domain-like"/>
    <property type="match status" value="2"/>
</dbReference>
<dbReference type="SUPFAM" id="SSF54211">
    <property type="entry name" value="Ribosomal protein S5 domain 2-like"/>
    <property type="match status" value="1"/>
</dbReference>
<evidence type="ECO:0000256" key="10">
    <source>
        <dbReference type="HAMAP-Rule" id="MF_00054"/>
    </source>
</evidence>
<dbReference type="Gene3D" id="3.40.50.300">
    <property type="entry name" value="P-loop containing nucleotide triphosphate hydrolases"/>
    <property type="match status" value="1"/>
</dbReference>
<dbReference type="GO" id="GO:0003924">
    <property type="term" value="F:GTPase activity"/>
    <property type="evidence" value="ECO:0007669"/>
    <property type="project" value="InterPro"/>
</dbReference>
<comment type="subcellular location">
    <subcellularLocation>
        <location evidence="1 10">Cytoplasm</location>
    </subcellularLocation>
</comment>
<evidence type="ECO:0000259" key="11">
    <source>
        <dbReference type="PROSITE" id="PS51722"/>
    </source>
</evidence>